<reference evidence="2" key="1">
    <citation type="journal article" date="2019" name="Sci. Rep.">
        <title>Draft genome of Tanacetum cinerariifolium, the natural source of mosquito coil.</title>
        <authorList>
            <person name="Yamashiro T."/>
            <person name="Shiraishi A."/>
            <person name="Satake H."/>
            <person name="Nakayama K."/>
        </authorList>
    </citation>
    <scope>NUCLEOTIDE SEQUENCE</scope>
</reference>
<feature type="non-terminal residue" evidence="2">
    <location>
        <position position="128"/>
    </location>
</feature>
<organism evidence="2">
    <name type="scientific">Tanacetum cinerariifolium</name>
    <name type="common">Dalmatian daisy</name>
    <name type="synonym">Chrysanthemum cinerariifolium</name>
    <dbReference type="NCBI Taxonomy" id="118510"/>
    <lineage>
        <taxon>Eukaryota</taxon>
        <taxon>Viridiplantae</taxon>
        <taxon>Streptophyta</taxon>
        <taxon>Embryophyta</taxon>
        <taxon>Tracheophyta</taxon>
        <taxon>Spermatophyta</taxon>
        <taxon>Magnoliopsida</taxon>
        <taxon>eudicotyledons</taxon>
        <taxon>Gunneridae</taxon>
        <taxon>Pentapetalae</taxon>
        <taxon>asterids</taxon>
        <taxon>campanulids</taxon>
        <taxon>Asterales</taxon>
        <taxon>Asteraceae</taxon>
        <taxon>Asteroideae</taxon>
        <taxon>Anthemideae</taxon>
        <taxon>Anthemidinae</taxon>
        <taxon>Tanacetum</taxon>
    </lineage>
</organism>
<proteinExistence type="predicted"/>
<accession>A0A699L066</accession>
<name>A0A699L066_TANCI</name>
<evidence type="ECO:0000313" key="2">
    <source>
        <dbReference type="EMBL" id="GFB13189.1"/>
    </source>
</evidence>
<keyword evidence="1" id="KW-0175">Coiled coil</keyword>
<comment type="caution">
    <text evidence="2">The sequence shown here is derived from an EMBL/GenBank/DDBJ whole genome shotgun (WGS) entry which is preliminary data.</text>
</comment>
<gene>
    <name evidence="2" type="ORF">Tci_685160</name>
</gene>
<protein>
    <submittedName>
        <fullName evidence="2">Uncharacterized protein</fullName>
    </submittedName>
</protein>
<dbReference type="AlphaFoldDB" id="A0A699L066"/>
<feature type="coiled-coil region" evidence="1">
    <location>
        <begin position="94"/>
        <end position="128"/>
    </location>
</feature>
<dbReference type="EMBL" id="BKCJ010558894">
    <property type="protein sequence ID" value="GFB13189.1"/>
    <property type="molecule type" value="Genomic_DNA"/>
</dbReference>
<evidence type="ECO:0000256" key="1">
    <source>
        <dbReference type="SAM" id="Coils"/>
    </source>
</evidence>
<sequence length="128" mass="14472">MEYDQLYTEFNVGAAHQTCLGAKVRMREEHTLKKKKILDEECAQQTNLLKEKDAKIARWKSQLPLKEAEAAKAIRLRGHVATVEAREALHATELNLLKVRNSTLEAKMRASKEKVAALESEKSGLTDQ</sequence>